<dbReference type="HOGENOM" id="CLU_027324_0_1_6"/>
<sequence length="503" mass="55104">MSPLNACTLNSLPVAIERPGYDRAGIRPGIAHIGVGAFHRAHLAVYLDQCLAQADQAEWGLLGINLLEHDRPLATALQAQDGLYSVTALSPDGEARSQVIGAMVEYLYAPDQPGRVLERLADPAIRIVSLTITEGGYLIDHKGRFQLEDATVQHDLASPQTPEGVFGYLIGALALRRQRGIAPFTVMSCDNLRHNGSQARRACLAFAEALNPELAAWIAEHVAFPNAMVDRITPATTPEVRERLNALTGLDDQAPVLCEDFVQWVLEDRFATGRPAFERVGVQLVSDVTPYEEAKIRLLNGAHQMLSYPAFLAGLRQVDVALHDPLFHDYLRDFLDQDAGIWLHSLPGMELDSYKALLLRRFGNHAIADQLARLCLDGGSKLPGFLLPTLEACLANGRDARRLAYLLACYDVYLKRGTDDAGEAFELREPNAMELLEPIIHSDSPLTLLQNPVLVGARAARDIRFVSQYLALHRAVTEHGARRSLEQLERIADSAATEAAAAG</sequence>
<feature type="domain" description="Mannitol dehydrogenase C-terminal" evidence="4">
    <location>
        <begin position="287"/>
        <end position="438"/>
    </location>
</feature>
<name>H8L587_FRAAD</name>
<dbReference type="OrthoDB" id="271711at2"/>
<dbReference type="Pfam" id="PF01232">
    <property type="entry name" value="Mannitol_dh"/>
    <property type="match status" value="1"/>
</dbReference>
<keyword evidence="2" id="KW-0520">NAD</keyword>
<dbReference type="InterPro" id="IPR013118">
    <property type="entry name" value="Mannitol_DH_C"/>
</dbReference>
<dbReference type="InterPro" id="IPR008927">
    <property type="entry name" value="6-PGluconate_DH-like_C_sf"/>
</dbReference>
<gene>
    <name evidence="5" type="ordered locus">Fraau_0562</name>
</gene>
<dbReference type="SUPFAM" id="SSF48179">
    <property type="entry name" value="6-phosphogluconate dehydrogenase C-terminal domain-like"/>
    <property type="match status" value="1"/>
</dbReference>
<dbReference type="GO" id="GO:0016616">
    <property type="term" value="F:oxidoreductase activity, acting on the CH-OH group of donors, NAD or NADP as acceptor"/>
    <property type="evidence" value="ECO:0007669"/>
    <property type="project" value="TreeGrafter"/>
</dbReference>
<keyword evidence="1" id="KW-0560">Oxidoreductase</keyword>
<dbReference type="eggNOG" id="COG0246">
    <property type="taxonomic scope" value="Bacteria"/>
</dbReference>
<dbReference type="SUPFAM" id="SSF51735">
    <property type="entry name" value="NAD(P)-binding Rossmann-fold domains"/>
    <property type="match status" value="1"/>
</dbReference>
<dbReference type="PANTHER" id="PTHR43362:SF1">
    <property type="entry name" value="MANNITOL DEHYDROGENASE 2-RELATED"/>
    <property type="match status" value="1"/>
</dbReference>
<dbReference type="EMBL" id="CP003350">
    <property type="protein sequence ID" value="AFC85044.1"/>
    <property type="molecule type" value="Genomic_DNA"/>
</dbReference>
<evidence type="ECO:0000259" key="3">
    <source>
        <dbReference type="Pfam" id="PF01232"/>
    </source>
</evidence>
<dbReference type="InterPro" id="IPR036291">
    <property type="entry name" value="NAD(P)-bd_dom_sf"/>
</dbReference>
<reference evidence="5" key="1">
    <citation type="submission" date="2012-02" db="EMBL/GenBank/DDBJ databases">
        <title>The complete genome of Frateuria aurantia DSM 6220.</title>
        <authorList>
            <consortium name="US DOE Joint Genome Institute (JGI-PGF)"/>
            <person name="Lucas S."/>
            <person name="Copeland A."/>
            <person name="Lapidus A."/>
            <person name="Glavina del Rio T."/>
            <person name="Dalin E."/>
            <person name="Tice H."/>
            <person name="Bruce D."/>
            <person name="Goodwin L."/>
            <person name="Pitluck S."/>
            <person name="Peters L."/>
            <person name="Ovchinnikova G."/>
            <person name="Teshima H."/>
            <person name="Kyrpides N."/>
            <person name="Mavromatis K."/>
            <person name="Ivanova N."/>
            <person name="Brettin T."/>
            <person name="Detter J.C."/>
            <person name="Han C."/>
            <person name="Larimer F."/>
            <person name="Land M."/>
            <person name="Hauser L."/>
            <person name="Markowitz V."/>
            <person name="Cheng J.-F."/>
            <person name="Hugenholtz P."/>
            <person name="Woyke T."/>
            <person name="Wu D."/>
            <person name="Brambilla E."/>
            <person name="Klenk H.-P."/>
            <person name="Eisen J.A."/>
        </authorList>
    </citation>
    <scope>NUCLEOTIDE SEQUENCE</scope>
    <source>
        <strain evidence="5">DSM 6220</strain>
    </source>
</reference>
<dbReference type="STRING" id="767434.Fraau_0562"/>
<dbReference type="Gene3D" id="3.40.50.720">
    <property type="entry name" value="NAD(P)-binding Rossmann-like Domain"/>
    <property type="match status" value="1"/>
</dbReference>
<dbReference type="InterPro" id="IPR013131">
    <property type="entry name" value="Mannitol_DH_N"/>
</dbReference>
<dbReference type="GO" id="GO:0019594">
    <property type="term" value="P:mannitol metabolic process"/>
    <property type="evidence" value="ECO:0007669"/>
    <property type="project" value="InterPro"/>
</dbReference>
<dbReference type="AlphaFoldDB" id="H8L587"/>
<feature type="domain" description="Mannitol dehydrogenase N-terminal" evidence="3">
    <location>
        <begin position="29"/>
        <end position="278"/>
    </location>
</feature>
<organism evidence="5 6">
    <name type="scientific">Frateuria aurantia (strain ATCC 33424 / DSM 6220 / KCTC 2777 / LMG 1558 / NBRC 3245 / NCIMB 13370)</name>
    <name type="common">Acetobacter aurantius</name>
    <dbReference type="NCBI Taxonomy" id="767434"/>
    <lineage>
        <taxon>Bacteria</taxon>
        <taxon>Pseudomonadati</taxon>
        <taxon>Pseudomonadota</taxon>
        <taxon>Gammaproteobacteria</taxon>
        <taxon>Lysobacterales</taxon>
        <taxon>Rhodanobacteraceae</taxon>
        <taxon>Frateuria</taxon>
    </lineage>
</organism>
<dbReference type="InterPro" id="IPR050988">
    <property type="entry name" value="Mannitol_DH/Oxidoreductase"/>
</dbReference>
<dbReference type="Pfam" id="PF08125">
    <property type="entry name" value="Mannitol_dh_C"/>
    <property type="match status" value="1"/>
</dbReference>
<dbReference type="KEGG" id="fau:Fraau_0562"/>
<keyword evidence="6" id="KW-1185">Reference proteome</keyword>
<dbReference type="InterPro" id="IPR000669">
    <property type="entry name" value="Mannitol_DH"/>
</dbReference>
<dbReference type="InterPro" id="IPR013328">
    <property type="entry name" value="6PGD_dom2"/>
</dbReference>
<proteinExistence type="predicted"/>
<dbReference type="PROSITE" id="PS00974">
    <property type="entry name" value="MANNITOL_DHGENASE"/>
    <property type="match status" value="1"/>
</dbReference>
<evidence type="ECO:0000256" key="1">
    <source>
        <dbReference type="ARBA" id="ARBA00023002"/>
    </source>
</evidence>
<evidence type="ECO:0000313" key="6">
    <source>
        <dbReference type="Proteomes" id="UP000005234"/>
    </source>
</evidence>
<evidence type="ECO:0000259" key="4">
    <source>
        <dbReference type="Pfam" id="PF08125"/>
    </source>
</evidence>
<dbReference type="Proteomes" id="UP000005234">
    <property type="component" value="Chromosome"/>
</dbReference>
<dbReference type="PRINTS" id="PR00084">
    <property type="entry name" value="MTLDHDRGNASE"/>
</dbReference>
<dbReference type="PANTHER" id="PTHR43362">
    <property type="entry name" value="MANNITOL DEHYDROGENASE DSF1-RELATED"/>
    <property type="match status" value="1"/>
</dbReference>
<evidence type="ECO:0000313" key="5">
    <source>
        <dbReference type="EMBL" id="AFC85044.1"/>
    </source>
</evidence>
<protein>
    <submittedName>
        <fullName evidence="5">Mannitol-1-phosphate/altronate dehydrogenase</fullName>
    </submittedName>
</protein>
<evidence type="ECO:0000256" key="2">
    <source>
        <dbReference type="ARBA" id="ARBA00023027"/>
    </source>
</evidence>
<accession>H8L587</accession>
<dbReference type="InterPro" id="IPR023027">
    <property type="entry name" value="Mannitol_DH_CS"/>
</dbReference>
<dbReference type="RefSeq" id="WP_014402050.1">
    <property type="nucleotide sequence ID" value="NC_017033.1"/>
</dbReference>
<dbReference type="Gene3D" id="1.10.1040.10">
    <property type="entry name" value="N-(1-d-carboxylethyl)-l-norvaline Dehydrogenase, domain 2"/>
    <property type="match status" value="1"/>
</dbReference>